<dbReference type="GO" id="GO:0030437">
    <property type="term" value="P:ascospore formation"/>
    <property type="evidence" value="ECO:0007669"/>
    <property type="project" value="EnsemblFungi"/>
</dbReference>
<dbReference type="Pfam" id="PF06687">
    <property type="entry name" value="SUR7"/>
    <property type="match status" value="1"/>
</dbReference>
<dbReference type="GO" id="GO:0031505">
    <property type="term" value="P:fungal-type cell wall organization"/>
    <property type="evidence" value="ECO:0007669"/>
    <property type="project" value="EnsemblFungi"/>
</dbReference>
<evidence type="ECO:0000313" key="4">
    <source>
        <dbReference type="Proteomes" id="UP000005666"/>
    </source>
</evidence>
<dbReference type="GeneID" id="11530680"/>
<feature type="transmembrane region" description="Helical" evidence="2">
    <location>
        <begin position="142"/>
        <end position="169"/>
    </location>
</feature>
<dbReference type="STRING" id="1071381.G8C1V9"/>
<feature type="region of interest" description="Disordered" evidence="1">
    <location>
        <begin position="271"/>
        <end position="291"/>
    </location>
</feature>
<evidence type="ECO:0000313" key="3">
    <source>
        <dbReference type="EMBL" id="CCE66137.1"/>
    </source>
</evidence>
<keyword evidence="2" id="KW-0812">Transmembrane</keyword>
<evidence type="ECO:0000256" key="1">
    <source>
        <dbReference type="SAM" id="MobiDB-lite"/>
    </source>
</evidence>
<protein>
    <recommendedName>
        <fullName evidence="5">MARVEL domain-containing protein</fullName>
    </recommendedName>
</protein>
<dbReference type="GO" id="GO:0005886">
    <property type="term" value="C:plasma membrane"/>
    <property type="evidence" value="ECO:0007669"/>
    <property type="project" value="InterPro"/>
</dbReference>
<keyword evidence="2" id="KW-0472">Membrane</keyword>
<dbReference type="GO" id="GO:0045121">
    <property type="term" value="C:membrane raft"/>
    <property type="evidence" value="ECO:0007669"/>
    <property type="project" value="TreeGrafter"/>
</dbReference>
<feature type="transmembrane region" description="Helical" evidence="2">
    <location>
        <begin position="112"/>
        <end position="136"/>
    </location>
</feature>
<dbReference type="OMA" id="FMWTAVA"/>
<feature type="compositionally biased region" description="Polar residues" evidence="1">
    <location>
        <begin position="281"/>
        <end position="291"/>
    </location>
</feature>
<dbReference type="OrthoDB" id="5419460at2759"/>
<dbReference type="eggNOG" id="ENOG502RKFF">
    <property type="taxonomic scope" value="Eukaryota"/>
</dbReference>
<dbReference type="Gene3D" id="1.20.140.150">
    <property type="match status" value="1"/>
</dbReference>
<dbReference type="PANTHER" id="PTHR36414:SF3">
    <property type="entry name" value="SUR7 FAMILY PROTEIN FMP45"/>
    <property type="match status" value="1"/>
</dbReference>
<dbReference type="PANTHER" id="PTHR36414">
    <property type="entry name" value="PROTEIN SUR7"/>
    <property type="match status" value="1"/>
</dbReference>
<gene>
    <name evidence="3" type="primary">TPHA0O01700</name>
    <name evidence="3" type="ordered locus">TPHA_0O01700</name>
</gene>
<dbReference type="EMBL" id="HE612870">
    <property type="protein sequence ID" value="CCE66137.1"/>
    <property type="molecule type" value="Genomic_DNA"/>
</dbReference>
<feature type="transmembrane region" description="Helical" evidence="2">
    <location>
        <begin position="190"/>
        <end position="213"/>
    </location>
</feature>
<organism evidence="3 4">
    <name type="scientific">Tetrapisispora phaffii (strain ATCC 24235 / CBS 4417 / NBRC 1672 / NRRL Y-8282 / UCD 70-5)</name>
    <name type="common">Yeast</name>
    <name type="synonym">Fabospora phaffii</name>
    <dbReference type="NCBI Taxonomy" id="1071381"/>
    <lineage>
        <taxon>Eukaryota</taxon>
        <taxon>Fungi</taxon>
        <taxon>Dikarya</taxon>
        <taxon>Ascomycota</taxon>
        <taxon>Saccharomycotina</taxon>
        <taxon>Saccharomycetes</taxon>
        <taxon>Saccharomycetales</taxon>
        <taxon>Saccharomycetaceae</taxon>
        <taxon>Tetrapisispora</taxon>
    </lineage>
</organism>
<dbReference type="KEGG" id="tpf:TPHA_0O01700"/>
<evidence type="ECO:0000256" key="2">
    <source>
        <dbReference type="SAM" id="Phobius"/>
    </source>
</evidence>
<feature type="transmembrane region" description="Helical" evidence="2">
    <location>
        <begin position="6"/>
        <end position="27"/>
    </location>
</feature>
<dbReference type="AlphaFoldDB" id="G8C1V9"/>
<sequence>MLFKRFVNFLTLLFLLGAGLLTFFIILSGSHNSGTLKSFYWFEANTFGFNDASIITRWYDYEFCGYLNDNLVNCSSRAPAKPFSPKDNFGASDNMPSSFLNNRDTYYYLSRVAWAMLLIGLVFICLSIIPIFINIFKLVPGIVIWSTVATWLAFFFIILSACLYTGCYVKARKNFHHDGRHAKLGAKNFAFIWTSVFLLLISIVWTTLLSTLFTRDDHYRKSNYNVASTTVDAEESGIPYNPGAPQPQARDIPTHKKRFFTTLKTRKIHESDIPEDLENVSPANNINPVVS</sequence>
<dbReference type="GO" id="GO:0032185">
    <property type="term" value="P:septin cytoskeleton organization"/>
    <property type="evidence" value="ECO:0007669"/>
    <property type="project" value="TreeGrafter"/>
</dbReference>
<dbReference type="HOGENOM" id="CLU_059603_0_0_1"/>
<name>G8C1V9_TETPH</name>
<keyword evidence="4" id="KW-1185">Reference proteome</keyword>
<evidence type="ECO:0008006" key="5">
    <source>
        <dbReference type="Google" id="ProtNLM"/>
    </source>
</evidence>
<reference evidence="3 4" key="1">
    <citation type="journal article" date="2011" name="Proc. Natl. Acad. Sci. U.S.A.">
        <title>Evolutionary erosion of yeast sex chromosomes by mating-type switching accidents.</title>
        <authorList>
            <person name="Gordon J.L."/>
            <person name="Armisen D."/>
            <person name="Proux-Wera E."/>
            <person name="Oheigeartaigh S.S."/>
            <person name="Byrne K.P."/>
            <person name="Wolfe K.H."/>
        </authorList>
    </citation>
    <scope>NUCLEOTIDE SEQUENCE [LARGE SCALE GENOMIC DNA]</scope>
    <source>
        <strain evidence="4">ATCC 24235 / CBS 4417 / NBRC 1672 / NRRL Y-8282 / UCD 70-5</strain>
    </source>
</reference>
<accession>G8C1V9</accession>
<dbReference type="InterPro" id="IPR009571">
    <property type="entry name" value="SUR7/Rim9-like_fungi"/>
</dbReference>
<dbReference type="GO" id="GO:0030866">
    <property type="term" value="P:cortical actin cytoskeleton organization"/>
    <property type="evidence" value="ECO:0007669"/>
    <property type="project" value="TreeGrafter"/>
</dbReference>
<keyword evidence="2" id="KW-1133">Transmembrane helix</keyword>
<dbReference type="GO" id="GO:0005938">
    <property type="term" value="C:cell cortex"/>
    <property type="evidence" value="ECO:0007669"/>
    <property type="project" value="EnsemblFungi"/>
</dbReference>
<dbReference type="GO" id="GO:0006897">
    <property type="term" value="P:endocytosis"/>
    <property type="evidence" value="ECO:0007669"/>
    <property type="project" value="TreeGrafter"/>
</dbReference>
<dbReference type="Proteomes" id="UP000005666">
    <property type="component" value="Chromosome 15"/>
</dbReference>
<dbReference type="RefSeq" id="XP_003688571.1">
    <property type="nucleotide sequence ID" value="XM_003688523.1"/>
</dbReference>
<proteinExistence type="predicted"/>